<evidence type="ECO:0000256" key="4">
    <source>
        <dbReference type="PROSITE-ProRule" id="PRU00176"/>
    </source>
</evidence>
<dbReference type="SUPFAM" id="SSF54928">
    <property type="entry name" value="RNA-binding domain, RBD"/>
    <property type="match status" value="1"/>
</dbReference>
<dbReference type="Pfam" id="PF01480">
    <property type="entry name" value="PWI"/>
    <property type="match status" value="1"/>
</dbReference>
<feature type="compositionally biased region" description="Low complexity" evidence="6">
    <location>
        <begin position="546"/>
        <end position="560"/>
    </location>
</feature>
<feature type="compositionally biased region" description="Polar residues" evidence="6">
    <location>
        <begin position="189"/>
        <end position="201"/>
    </location>
</feature>
<feature type="compositionally biased region" description="Low complexity" evidence="6">
    <location>
        <begin position="320"/>
        <end position="342"/>
    </location>
</feature>
<dbReference type="PANTHER" id="PTHR14398">
    <property type="entry name" value="RNA RECOGNITION RRM/RNP DOMAIN"/>
    <property type="match status" value="1"/>
</dbReference>
<feature type="region of interest" description="Disordered" evidence="6">
    <location>
        <begin position="540"/>
        <end position="572"/>
    </location>
</feature>
<dbReference type="FunFam" id="1.20.1390.10:FF:000007">
    <property type="entry name" value="CCCH zinc finger and RRM domain protein"/>
    <property type="match status" value="1"/>
</dbReference>
<proteinExistence type="predicted"/>
<dbReference type="InterPro" id="IPR000504">
    <property type="entry name" value="RRM_dom"/>
</dbReference>
<reference evidence="9 10" key="1">
    <citation type="submission" date="2019-04" db="EMBL/GenBank/DDBJ databases">
        <title>Comparative genomics and transcriptomics to analyze fruiting body development in filamentous ascomycetes.</title>
        <authorList>
            <consortium name="DOE Joint Genome Institute"/>
            <person name="Lutkenhaus R."/>
            <person name="Traeger S."/>
            <person name="Breuer J."/>
            <person name="Kuo A."/>
            <person name="Lipzen A."/>
            <person name="Pangilinan J."/>
            <person name="Dilworth D."/>
            <person name="Sandor L."/>
            <person name="Poggeler S."/>
            <person name="Barry K."/>
            <person name="Grigoriev I.V."/>
            <person name="Nowrousian M."/>
        </authorList>
    </citation>
    <scope>NUCLEOTIDE SEQUENCE [LARGE SCALE GENOMIC DNA]</scope>
    <source>
        <strain evidence="9 10">CBS 389.68</strain>
    </source>
</reference>
<keyword evidence="1" id="KW-0507">mRNA processing</keyword>
<evidence type="ECO:0000313" key="9">
    <source>
        <dbReference type="EMBL" id="TGZ77082.1"/>
    </source>
</evidence>
<name>A0A4S2MJN6_9PEZI</name>
<keyword evidence="5" id="KW-0863">Zinc-finger</keyword>
<protein>
    <recommendedName>
        <fullName evidence="11">RNA-binding domain-containing protein</fullName>
    </recommendedName>
</protein>
<dbReference type="GO" id="GO:0003723">
    <property type="term" value="F:RNA binding"/>
    <property type="evidence" value="ECO:0007669"/>
    <property type="project" value="UniProtKB-UniRule"/>
</dbReference>
<dbReference type="InterPro" id="IPR000571">
    <property type="entry name" value="Znf_CCCH"/>
</dbReference>
<dbReference type="PROSITE" id="PS50102">
    <property type="entry name" value="RRM"/>
    <property type="match status" value="1"/>
</dbReference>
<keyword evidence="5" id="KW-0479">Metal-binding</keyword>
<evidence type="ECO:0000256" key="2">
    <source>
        <dbReference type="ARBA" id="ARBA00022884"/>
    </source>
</evidence>
<dbReference type="InterPro" id="IPR002483">
    <property type="entry name" value="PWI_dom"/>
</dbReference>
<feature type="domain" description="C3H1-type" evidence="8">
    <location>
        <begin position="270"/>
        <end position="298"/>
    </location>
</feature>
<feature type="compositionally biased region" description="Basic residues" evidence="6">
    <location>
        <begin position="343"/>
        <end position="363"/>
    </location>
</feature>
<evidence type="ECO:0000256" key="1">
    <source>
        <dbReference type="ARBA" id="ARBA00022664"/>
    </source>
</evidence>
<dbReference type="STRING" id="341454.A0A4S2MJN6"/>
<evidence type="ECO:0000256" key="5">
    <source>
        <dbReference type="PROSITE-ProRule" id="PRU00723"/>
    </source>
</evidence>
<feature type="compositionally biased region" description="Low complexity" evidence="6">
    <location>
        <begin position="174"/>
        <end position="184"/>
    </location>
</feature>
<gene>
    <name evidence="9" type="ORF">EX30DRAFT_398842</name>
</gene>
<dbReference type="InterPro" id="IPR012677">
    <property type="entry name" value="Nucleotide-bd_a/b_plait_sf"/>
</dbReference>
<keyword evidence="2 4" id="KW-0694">RNA-binding</keyword>
<dbReference type="PROSITE" id="PS50103">
    <property type="entry name" value="ZF_C3H1"/>
    <property type="match status" value="1"/>
</dbReference>
<dbReference type="SMART" id="SM00356">
    <property type="entry name" value="ZnF_C3H1"/>
    <property type="match status" value="1"/>
</dbReference>
<dbReference type="SMART" id="SM00360">
    <property type="entry name" value="RRM"/>
    <property type="match status" value="1"/>
</dbReference>
<dbReference type="AlphaFoldDB" id="A0A4S2MJN6"/>
<dbReference type="GO" id="GO:0006397">
    <property type="term" value="P:mRNA processing"/>
    <property type="evidence" value="ECO:0007669"/>
    <property type="project" value="UniProtKB-KW"/>
</dbReference>
<evidence type="ECO:0000256" key="6">
    <source>
        <dbReference type="SAM" id="MobiDB-lite"/>
    </source>
</evidence>
<comment type="function">
    <text evidence="3">May be involved in the turnover of nuclear polyadenylated (pA+) RNA.</text>
</comment>
<dbReference type="SUPFAM" id="SSF101233">
    <property type="entry name" value="PWI domain"/>
    <property type="match status" value="1"/>
</dbReference>
<dbReference type="Pfam" id="PF00076">
    <property type="entry name" value="RRM_1"/>
    <property type="match status" value="1"/>
</dbReference>
<dbReference type="EMBL" id="ML220160">
    <property type="protein sequence ID" value="TGZ77082.1"/>
    <property type="molecule type" value="Genomic_DNA"/>
</dbReference>
<evidence type="ECO:0000313" key="10">
    <source>
        <dbReference type="Proteomes" id="UP000298138"/>
    </source>
</evidence>
<organism evidence="9 10">
    <name type="scientific">Ascodesmis nigricans</name>
    <dbReference type="NCBI Taxonomy" id="341454"/>
    <lineage>
        <taxon>Eukaryota</taxon>
        <taxon>Fungi</taxon>
        <taxon>Dikarya</taxon>
        <taxon>Ascomycota</taxon>
        <taxon>Pezizomycotina</taxon>
        <taxon>Pezizomycetes</taxon>
        <taxon>Pezizales</taxon>
        <taxon>Ascodesmidaceae</taxon>
        <taxon>Ascodesmis</taxon>
    </lineage>
</organism>
<dbReference type="GO" id="GO:0005634">
    <property type="term" value="C:nucleus"/>
    <property type="evidence" value="ECO:0007669"/>
    <property type="project" value="TreeGrafter"/>
</dbReference>
<dbReference type="InterPro" id="IPR036483">
    <property type="entry name" value="PWI_dom_sf"/>
</dbReference>
<dbReference type="InParanoid" id="A0A4S2MJN6"/>
<keyword evidence="5" id="KW-0862">Zinc</keyword>
<dbReference type="CDD" id="cd12257">
    <property type="entry name" value="RRM1_RBM26_like"/>
    <property type="match status" value="1"/>
</dbReference>
<dbReference type="Gene3D" id="1.20.1390.10">
    <property type="entry name" value="PWI domain"/>
    <property type="match status" value="1"/>
</dbReference>
<feature type="compositionally biased region" description="Basic and acidic residues" evidence="6">
    <location>
        <begin position="121"/>
        <end position="145"/>
    </location>
</feature>
<dbReference type="Gene3D" id="3.30.70.330">
    <property type="match status" value="1"/>
</dbReference>
<feature type="compositionally biased region" description="Polar residues" evidence="6">
    <location>
        <begin position="86"/>
        <end position="97"/>
    </location>
</feature>
<feature type="domain" description="RRM" evidence="7">
    <location>
        <begin position="383"/>
        <end position="455"/>
    </location>
</feature>
<evidence type="ECO:0000256" key="3">
    <source>
        <dbReference type="ARBA" id="ARBA00043866"/>
    </source>
</evidence>
<evidence type="ECO:0000259" key="7">
    <source>
        <dbReference type="PROSITE" id="PS50102"/>
    </source>
</evidence>
<evidence type="ECO:0000259" key="8">
    <source>
        <dbReference type="PROSITE" id="PS50103"/>
    </source>
</evidence>
<dbReference type="OrthoDB" id="443401at2759"/>
<feature type="region of interest" description="Disordered" evidence="6">
    <location>
        <begin position="301"/>
        <end position="376"/>
    </location>
</feature>
<feature type="region of interest" description="Disordered" evidence="6">
    <location>
        <begin position="86"/>
        <end position="207"/>
    </location>
</feature>
<keyword evidence="10" id="KW-1185">Reference proteome</keyword>
<feature type="region of interest" description="Disordered" evidence="6">
    <location>
        <begin position="459"/>
        <end position="484"/>
    </location>
</feature>
<feature type="zinc finger region" description="C3H1-type" evidence="5">
    <location>
        <begin position="270"/>
        <end position="298"/>
    </location>
</feature>
<accession>A0A4S2MJN6</accession>
<feature type="compositionally biased region" description="Basic and acidic residues" evidence="6">
    <location>
        <begin position="98"/>
        <end position="113"/>
    </location>
</feature>
<dbReference type="GO" id="GO:0008270">
    <property type="term" value="F:zinc ion binding"/>
    <property type="evidence" value="ECO:0007669"/>
    <property type="project" value="UniProtKB-KW"/>
</dbReference>
<evidence type="ECO:0008006" key="11">
    <source>
        <dbReference type="Google" id="ProtNLM"/>
    </source>
</evidence>
<sequence length="798" mass="87420">MLFDDGDTELLKQWIVKRLEDISDADSDVLADYVLALLKHDQADQEVERLCVEQLDDFLREHTRQFVTDLFVGLRSRAYLPSHSKSATITSANQPQEHSIKLEDSPSGARRDQSLSPYTARAERRYSDSRDNDRGRKRSYYDRDAGGFNDDPANLNGSSRGGRDGGRGAKMPRRGASSGRWARGGYEGDTNSRTQSSPTNASVSPTVPMVPPAPFPLQPAPVMPWFPPNPDDPMAAFMAAQVAAAAAAGWGSFPGGPNVPGSAGVKRPAKKIGQRCKDYDEKGFCMKGDMCPYEHGTNPIVVPGQKKEDDAEYDPNNSALLPVSSTSSNPLSSSAPLSSRPSRGGRGRGSNRSRGGHGFHHLGGRTGRSELSATGPNWDKANARLVVENIPEEHLSEPEIREYFTQFGSITACDVQPHRNLAVLTFQTWDEAKAAYDSPAAIFNNRFVKVFWYKNSDEDASGGDKHSSANGGMEIDSETHAEPEINIEEIKARQEELQRAHEEKMAKKKALEEQAAEIKRKQEEAAKERQKLLDIIAKKEAKKSKSATPAPDATANGAAAKEPTPVGEDSEKAKLTAALKAQLSALEAEASALGIDPATANEEDTFDLAGFRGAYQGRGRGGYRGRFPTTYRGAYRGGYSTFAPRGRGRGRGTLRPTMGLDNRPRKVAVTLKEGAFVDDSMGTEEQEEEFRCHLINSGIELESRHQHPDKKNTIILVFPDRHNAEMFVKAGSHLPGFGHVVMAWHSDPPGSNPNISTSKLDHDNDTKMLEVGDDHHQMGVRDEELDMAEDDAGRWEDL</sequence>
<dbReference type="Proteomes" id="UP000298138">
    <property type="component" value="Unassembled WGS sequence"/>
</dbReference>
<dbReference type="InterPro" id="IPR045137">
    <property type="entry name" value="RBM26/27"/>
</dbReference>
<dbReference type="PANTHER" id="PTHR14398:SF0">
    <property type="entry name" value="ZINC FINGER PROTEIN SWM"/>
    <property type="match status" value="1"/>
</dbReference>
<dbReference type="InterPro" id="IPR035979">
    <property type="entry name" value="RBD_domain_sf"/>
</dbReference>